<protein>
    <submittedName>
        <fullName evidence="2">Alkene reductase</fullName>
    </submittedName>
</protein>
<reference evidence="3" key="1">
    <citation type="submission" date="2022-10" db="EMBL/GenBank/DDBJ databases">
        <title>A novel bacterium of genus Hazenella, isolated from South China Sea.</title>
        <authorList>
            <person name="Huang H."/>
            <person name="Mo K."/>
            <person name="Hu Y."/>
        </authorList>
    </citation>
    <scope>NUCLEOTIDE SEQUENCE [LARGE SCALE GENOMIC DNA]</scope>
    <source>
        <strain evidence="3">IB182357</strain>
    </source>
</reference>
<proteinExistence type="predicted"/>
<dbReference type="EMBL" id="JACXAH010000020">
    <property type="protein sequence ID" value="MBD1373227.1"/>
    <property type="molecule type" value="Genomic_DNA"/>
</dbReference>
<dbReference type="SUPFAM" id="SSF51395">
    <property type="entry name" value="FMN-linked oxidoreductases"/>
    <property type="match status" value="1"/>
</dbReference>
<sequence>MSKTVEINKFLEPAKLGEWNLQSHVAMAPLTRCFADLDTGIVGEDVVEYYRKRAADGVGLIITEGIVISQRGRGNPGVSGLYSNEQIAAWKKVTDAVHAEGGTIVAQIWHVGRLSHHELTGGVAPLAPSAIQAQGDVSRLGKPFSMPEEMSEQDIQQVLDQYAQAAQNALAAGFDGVEIHGANGYLIDQFNTDLTNQRTDRYGGDLKQRLTFMKEVIRTVIDVVGTKRTIIRFSAMKVDNLAYMWEDPEQAIATFMDAFKEVGVTNIHLSIVDFTQVVANGMTLNQLVRKYWDKVIIGVGSITPQIAEDALQEGLIDLAAIGRPLIANPDYVHRVKNGMTLEDYDVQQLFTLV</sequence>
<dbReference type="InterPro" id="IPR013785">
    <property type="entry name" value="Aldolase_TIM"/>
</dbReference>
<dbReference type="Pfam" id="PF00724">
    <property type="entry name" value="Oxidored_FMN"/>
    <property type="match status" value="1"/>
</dbReference>
<dbReference type="InterPro" id="IPR001155">
    <property type="entry name" value="OxRdtase_FMN_N"/>
</dbReference>
<keyword evidence="3" id="KW-1185">Reference proteome</keyword>
<comment type="caution">
    <text evidence="2">The sequence shown here is derived from an EMBL/GenBank/DDBJ whole genome shotgun (WGS) entry which is preliminary data.</text>
</comment>
<dbReference type="InterPro" id="IPR045247">
    <property type="entry name" value="Oye-like"/>
</dbReference>
<dbReference type="PANTHER" id="PTHR22893:SF91">
    <property type="entry name" value="NADPH DEHYDROGENASE 2-RELATED"/>
    <property type="match status" value="1"/>
</dbReference>
<dbReference type="PANTHER" id="PTHR22893">
    <property type="entry name" value="NADH OXIDOREDUCTASE-RELATED"/>
    <property type="match status" value="1"/>
</dbReference>
<dbReference type="GO" id="GO:0016491">
    <property type="term" value="F:oxidoreductase activity"/>
    <property type="evidence" value="ECO:0007669"/>
    <property type="project" value="InterPro"/>
</dbReference>
<organism evidence="2 3">
    <name type="scientific">Polycladospora coralii</name>
    <dbReference type="NCBI Taxonomy" id="2771432"/>
    <lineage>
        <taxon>Bacteria</taxon>
        <taxon>Bacillati</taxon>
        <taxon>Bacillota</taxon>
        <taxon>Bacilli</taxon>
        <taxon>Bacillales</taxon>
        <taxon>Thermoactinomycetaceae</taxon>
        <taxon>Polycladospora</taxon>
    </lineage>
</organism>
<dbReference type="Proteomes" id="UP000661691">
    <property type="component" value="Unassembled WGS sequence"/>
</dbReference>
<name>A0A926NBK4_9BACL</name>
<dbReference type="GO" id="GO:0010181">
    <property type="term" value="F:FMN binding"/>
    <property type="evidence" value="ECO:0007669"/>
    <property type="project" value="InterPro"/>
</dbReference>
<gene>
    <name evidence="2" type="ORF">IC620_12800</name>
</gene>
<feature type="domain" description="NADH:flavin oxidoreductase/NADH oxidase N-terminal" evidence="1">
    <location>
        <begin position="11"/>
        <end position="341"/>
    </location>
</feature>
<dbReference type="Gene3D" id="3.20.20.70">
    <property type="entry name" value="Aldolase class I"/>
    <property type="match status" value="1"/>
</dbReference>
<accession>A0A926NBK4</accession>
<evidence type="ECO:0000313" key="2">
    <source>
        <dbReference type="EMBL" id="MBD1373227.1"/>
    </source>
</evidence>
<evidence type="ECO:0000313" key="3">
    <source>
        <dbReference type="Proteomes" id="UP000661691"/>
    </source>
</evidence>
<evidence type="ECO:0000259" key="1">
    <source>
        <dbReference type="Pfam" id="PF00724"/>
    </source>
</evidence>
<dbReference type="AlphaFoldDB" id="A0A926NBK4"/>